<dbReference type="CDD" id="cd03312">
    <property type="entry name" value="CIMS_N_terminal_like"/>
    <property type="match status" value="1"/>
</dbReference>
<feature type="binding site" evidence="13">
    <location>
        <begin position="468"/>
        <end position="470"/>
    </location>
    <ligand>
        <name>L-homocysteine</name>
        <dbReference type="ChEBI" id="CHEBI:58199"/>
    </ligand>
</feature>
<dbReference type="FunFam" id="3.20.20.210:FF:000003">
    <property type="entry name" value="5-methyltetrahydropteroyltriglutamate--homocysteine methyltransferase"/>
    <property type="match status" value="1"/>
</dbReference>
<dbReference type="InterPro" id="IPR006276">
    <property type="entry name" value="Cobalamin-indep_Met_synthase"/>
</dbReference>
<evidence type="ECO:0000256" key="1">
    <source>
        <dbReference type="ARBA" id="ARBA00002777"/>
    </source>
</evidence>
<evidence type="ECO:0000256" key="2">
    <source>
        <dbReference type="ARBA" id="ARBA00004681"/>
    </source>
</evidence>
<dbReference type="GO" id="GO:0008270">
    <property type="term" value="F:zinc ion binding"/>
    <property type="evidence" value="ECO:0007669"/>
    <property type="project" value="InterPro"/>
</dbReference>
<dbReference type="Pfam" id="PF08267">
    <property type="entry name" value="Meth_synt_1"/>
    <property type="match status" value="2"/>
</dbReference>
<evidence type="ECO:0000256" key="5">
    <source>
        <dbReference type="ARBA" id="ARBA00022603"/>
    </source>
</evidence>
<dbReference type="SUPFAM" id="SSF51726">
    <property type="entry name" value="UROD/MetE-like"/>
    <property type="match status" value="2"/>
</dbReference>
<evidence type="ECO:0000256" key="15">
    <source>
        <dbReference type="PIRSR" id="PIRSR000382-3"/>
    </source>
</evidence>
<evidence type="ECO:0000256" key="12">
    <source>
        <dbReference type="ARBA" id="ARBA00031314"/>
    </source>
</evidence>
<feature type="domain" description="Cobalamin-independent methionine synthase MetE N-terminal" evidence="18">
    <location>
        <begin position="62"/>
        <end position="346"/>
    </location>
</feature>
<dbReference type="UniPathway" id="UPA00051">
    <property type="reaction ID" value="UER00082"/>
</dbReference>
<dbReference type="EC" id="2.1.1.14" evidence="4"/>
<evidence type="ECO:0000256" key="3">
    <source>
        <dbReference type="ARBA" id="ARBA00009553"/>
    </source>
</evidence>
<dbReference type="NCBIfam" id="NF003556">
    <property type="entry name" value="PRK05222.1"/>
    <property type="match status" value="1"/>
</dbReference>
<dbReference type="GO" id="GO:0003871">
    <property type="term" value="F:5-methyltetrahydropteroyltriglutamate-homocysteine S-methyltransferase activity"/>
    <property type="evidence" value="ECO:0007669"/>
    <property type="project" value="UniProtKB-EC"/>
</dbReference>
<gene>
    <name evidence="19" type="ORF">AW171_hschr84697</name>
</gene>
<dbReference type="Pfam" id="PF01717">
    <property type="entry name" value="Meth_synt_2"/>
    <property type="match status" value="1"/>
</dbReference>
<dbReference type="OrthoDB" id="1053771at2759"/>
<evidence type="ECO:0000256" key="11">
    <source>
        <dbReference type="ARBA" id="ARBA00030765"/>
    </source>
</evidence>
<evidence type="ECO:0000256" key="10">
    <source>
        <dbReference type="ARBA" id="ARBA00023167"/>
    </source>
</evidence>
<dbReference type="AlphaFoldDB" id="A0A0X8HVT1"/>
<dbReference type="Proteomes" id="UP000243052">
    <property type="component" value="Chromosome viii"/>
</dbReference>
<feature type="binding site" evidence="14">
    <location>
        <position position="701"/>
    </location>
    <ligand>
        <name>Zn(2+)</name>
        <dbReference type="ChEBI" id="CHEBI:29105"/>
        <label>1</label>
        <note>catalytic</note>
    </ligand>
</feature>
<feature type="region of interest" description="Disordered" evidence="16">
    <location>
        <begin position="419"/>
        <end position="446"/>
    </location>
</feature>
<evidence type="ECO:0000256" key="6">
    <source>
        <dbReference type="ARBA" id="ARBA00022605"/>
    </source>
</evidence>
<sequence>MTEKIVKSAVLGFPRIGGNRELKKHTEKFWSDRSDRWVGYEGDSGNKEENTAAPDLSGELEREKNLIQVGKEIREKNWKLQKEAEVDIIASNDFSFYDQVLDLSVLFNVIPDRYKKFGLTPLETMFAMGRGLQEGPVDVTALEMVKWFDSNYHYVRPTFSNSTEFKLNGQKPVDEYLEAKELGIETRPVLLGPISFLYLGKADRDSTGLNPLSLLPKLLPVYAEILNKLAAAGAKSVQVDEPILVLDLEDDVQNTFKVAYDQLAAETEVEIVLATYFGTVSPNLKAIKNLPVSGFHFDFVRNPEQFDDVISILNDKQSLSVGVVDGRNVWKNNFANSSELVNKAIEKLGADRVVVSTSSSLLHTPVDLDNEKKLDPEIKNWLSFAKQKVTEVVTLAKHASGEDVSVEFEANAKALASRSSSSITNNPEVQDRISGITESQSTRSAPFEVRSKEQQEIFKLPLFPSTTIGSFPQTKEIRINRNKLVKGAISEKEYEGFIQSEIEKVIRFQEEIGLDVLVHGEPERNDMVQYFGEKINGYVFTVNGWVQSYGSRYVRPPIIVGDLSRPAAMSVKESVYAQSITTKPVKGMLTGPVTCLRWSFPRVDIDQRAQALQLALVLRDEVNDLEAAGIKIIQVDEPAIREGLPLRSGKERSDYLQWAAQAFRLATSGVANQTQIHSHFCYSDLDPNHIKALDADVVSIEFSKKDDPGYIKEFQTYPNHIGLGLFDIHSPRVPSKEEFIEKIETIMKYYPAEKFWVNPDCGLKTRGWQETKESLTNMVAAAKVFRERYEK</sequence>
<dbReference type="HAMAP" id="MF_00172">
    <property type="entry name" value="Meth_synth"/>
    <property type="match status" value="1"/>
</dbReference>
<keyword evidence="20" id="KW-1185">Reference proteome</keyword>
<keyword evidence="5" id="KW-0489">Methyltransferase</keyword>
<keyword evidence="10" id="KW-0486">Methionine biosynthesis</keyword>
<feature type="binding site" evidence="13">
    <location>
        <position position="636"/>
    </location>
    <ligand>
        <name>L-homocysteine</name>
        <dbReference type="ChEBI" id="CHEBI:58199"/>
    </ligand>
</feature>
<dbReference type="GO" id="GO:0009086">
    <property type="term" value="P:methionine biosynthetic process"/>
    <property type="evidence" value="ECO:0007669"/>
    <property type="project" value="UniProtKB-KW"/>
</dbReference>
<dbReference type="CDD" id="cd03311">
    <property type="entry name" value="CIMS_C_terminal_like"/>
    <property type="match status" value="1"/>
</dbReference>
<dbReference type="RefSeq" id="XP_017989642.1">
    <property type="nucleotide sequence ID" value="XM_018134086.1"/>
</dbReference>
<feature type="binding site" evidence="13">
    <location>
        <position position="151"/>
    </location>
    <ligand>
        <name>5-methyltetrahydropteroyltri-L-glutamate</name>
        <dbReference type="ChEBI" id="CHEBI:58207"/>
    </ligand>
</feature>
<dbReference type="Gene3D" id="3.20.20.210">
    <property type="match status" value="3"/>
</dbReference>
<dbReference type="NCBIfam" id="TIGR01371">
    <property type="entry name" value="met_syn_B12ind"/>
    <property type="match status" value="1"/>
</dbReference>
<protein>
    <recommendedName>
        <fullName evidence="4">5-methyltetrahydropteroyltriglutamate--homocysteine S-methyltransferase</fullName>
        <ecNumber evidence="4">2.1.1.14</ecNumber>
    </recommendedName>
    <alternativeName>
        <fullName evidence="12">Cobalamin-independent methionine synthase</fullName>
    </alternativeName>
    <alternativeName>
        <fullName evidence="11">Methionine synthase, vitamin-B12 independent isozyme</fullName>
    </alternativeName>
</protein>
<keyword evidence="6" id="KW-0028">Amino-acid biosynthesis</keyword>
<feature type="binding site" evidence="14">
    <location>
        <position position="761"/>
    </location>
    <ligand>
        <name>Zn(2+)</name>
        <dbReference type="ChEBI" id="CHEBI:29105"/>
        <label>1</label>
        <note>catalytic</note>
    </ligand>
</feature>
<evidence type="ECO:0000256" key="4">
    <source>
        <dbReference type="ARBA" id="ARBA00012034"/>
    </source>
</evidence>
<organism evidence="19 20">
    <name type="scientific">Eremothecium sinecaudum</name>
    <dbReference type="NCBI Taxonomy" id="45286"/>
    <lineage>
        <taxon>Eukaryota</taxon>
        <taxon>Fungi</taxon>
        <taxon>Dikarya</taxon>
        <taxon>Ascomycota</taxon>
        <taxon>Saccharomycotina</taxon>
        <taxon>Saccharomycetes</taxon>
        <taxon>Saccharomycetales</taxon>
        <taxon>Saccharomycetaceae</taxon>
        <taxon>Eremothecium</taxon>
    </lineage>
</organism>
<proteinExistence type="inferred from homology"/>
<reference evidence="19 20" key="1">
    <citation type="submission" date="2016-01" db="EMBL/GenBank/DDBJ databases">
        <title>Genome sequence of the yeast Holleya sinecauda.</title>
        <authorList>
            <person name="Dietrich F.S."/>
        </authorList>
    </citation>
    <scope>NUCLEOTIDE SEQUENCE [LARGE SCALE GENOMIC DNA]</scope>
    <source>
        <strain evidence="19 20">ATCC 58844</strain>
    </source>
</reference>
<comment type="pathway">
    <text evidence="2">Amino-acid biosynthesis; L-methionine biosynthesis via de novo pathway; L-methionine from L-homocysteine (MetE route): step 1/1.</text>
</comment>
<feature type="binding site" evidence="13">
    <location>
        <position position="636"/>
    </location>
    <ligand>
        <name>L-methionine</name>
        <dbReference type="ChEBI" id="CHEBI:57844"/>
    </ligand>
</feature>
<keyword evidence="8 14" id="KW-0479">Metal-binding</keyword>
<dbReference type="InterPro" id="IPR013215">
    <property type="entry name" value="Cbl-indep_Met_Synth_N"/>
</dbReference>
<evidence type="ECO:0000256" key="8">
    <source>
        <dbReference type="ARBA" id="ARBA00022723"/>
    </source>
</evidence>
<evidence type="ECO:0000256" key="16">
    <source>
        <dbReference type="SAM" id="MobiDB-lite"/>
    </source>
</evidence>
<comment type="function">
    <text evidence="1">Catalyzes the transfer of a methyl group from 5-methyltetrahydrofolate to homocysteine resulting in methionine formation.</text>
</comment>
<feature type="binding site" evidence="13">
    <location>
        <position position="521"/>
    </location>
    <ligand>
        <name>L-methionine</name>
        <dbReference type="ChEBI" id="CHEBI:57844"/>
    </ligand>
</feature>
<accession>A0A0X8HVT1</accession>
<feature type="domain" description="Cobalamin-independent methionine synthase MetE N-terminal" evidence="18">
    <location>
        <begin position="8"/>
        <end position="35"/>
    </location>
</feature>
<feature type="binding site" evidence="14">
    <location>
        <position position="681"/>
    </location>
    <ligand>
        <name>Zn(2+)</name>
        <dbReference type="ChEBI" id="CHEBI:29105"/>
        <label>1</label>
        <note>catalytic</note>
    </ligand>
</feature>
<feature type="compositionally biased region" description="Polar residues" evidence="16">
    <location>
        <begin position="419"/>
        <end position="428"/>
    </location>
</feature>
<feature type="binding site" evidence="13">
    <location>
        <position position="598"/>
    </location>
    <ligand>
        <name>5-methyltetrahydropteroyltri-L-glutamate</name>
        <dbReference type="ChEBI" id="CHEBI:58207"/>
    </ligand>
</feature>
<evidence type="ECO:0000313" key="20">
    <source>
        <dbReference type="Proteomes" id="UP000243052"/>
    </source>
</evidence>
<evidence type="ECO:0000256" key="7">
    <source>
        <dbReference type="ARBA" id="ARBA00022679"/>
    </source>
</evidence>
<dbReference type="GO" id="GO:0032259">
    <property type="term" value="P:methylation"/>
    <property type="evidence" value="ECO:0007669"/>
    <property type="project" value="UniProtKB-KW"/>
</dbReference>
<dbReference type="EMBL" id="CP014248">
    <property type="protein sequence ID" value="AMD22646.1"/>
    <property type="molecule type" value="Genomic_DNA"/>
</dbReference>
<comment type="cofactor">
    <cofactor evidence="14">
        <name>Zn(2+)</name>
        <dbReference type="ChEBI" id="CHEBI:29105"/>
    </cofactor>
    <text evidence="14">Binds 2 Zn(2+) ions per subunit.</text>
</comment>
<feature type="active site" description="Proton donor" evidence="15">
    <location>
        <position position="729"/>
    </location>
</feature>
<evidence type="ECO:0000313" key="19">
    <source>
        <dbReference type="EMBL" id="AMD22646.1"/>
    </source>
</evidence>
<evidence type="ECO:0000259" key="17">
    <source>
        <dbReference type="Pfam" id="PF01717"/>
    </source>
</evidence>
<dbReference type="PANTHER" id="PTHR30519">
    <property type="entry name" value="5-METHYLTETRAHYDROPTEROYLTRIGLUTAMATE--HOMOCYSTEINE METHYLTRANSFERASE"/>
    <property type="match status" value="1"/>
</dbReference>
<keyword evidence="7" id="KW-0808">Transferase</keyword>
<evidence type="ECO:0000256" key="9">
    <source>
        <dbReference type="ARBA" id="ARBA00022833"/>
    </source>
</evidence>
<dbReference type="STRING" id="45286.A0A0X8HVT1"/>
<comment type="similarity">
    <text evidence="3">Belongs to the vitamin-B12 independent methionine synthase family.</text>
</comment>
<dbReference type="PIRSF" id="PIRSF000382">
    <property type="entry name" value="MeTrfase_B12_ind"/>
    <property type="match status" value="1"/>
</dbReference>
<dbReference type="GeneID" id="28726007"/>
<feature type="binding site" evidence="13">
    <location>
        <position position="23"/>
    </location>
    <ligand>
        <name>5-methyltetrahydropteroyltri-L-glutamate</name>
        <dbReference type="ChEBI" id="CHEBI:58207"/>
    </ligand>
</feature>
<feature type="binding site" evidence="13">
    <location>
        <begin position="468"/>
        <end position="470"/>
    </location>
    <ligand>
        <name>L-methionine</name>
        <dbReference type="ChEBI" id="CHEBI:57844"/>
    </ligand>
</feature>
<dbReference type="InterPro" id="IPR038071">
    <property type="entry name" value="UROD/MetE-like_sf"/>
</dbReference>
<name>A0A0X8HVT1_9SACH</name>
<evidence type="ECO:0000259" key="18">
    <source>
        <dbReference type="Pfam" id="PF08267"/>
    </source>
</evidence>
<dbReference type="InterPro" id="IPR002629">
    <property type="entry name" value="Met_Synth_C/arc"/>
</dbReference>
<feature type="binding site" evidence="14">
    <location>
        <position position="679"/>
    </location>
    <ligand>
        <name>Zn(2+)</name>
        <dbReference type="ChEBI" id="CHEBI:29105"/>
        <label>1</label>
        <note>catalytic</note>
    </ligand>
</feature>
<feature type="domain" description="Cobalamin-independent methionine synthase MetE C-terminal/archaeal" evidence="17">
    <location>
        <begin position="463"/>
        <end position="783"/>
    </location>
</feature>
<evidence type="ECO:0000256" key="13">
    <source>
        <dbReference type="PIRSR" id="PIRSR000382-1"/>
    </source>
</evidence>
<keyword evidence="9 14" id="KW-0862">Zinc</keyword>
<evidence type="ECO:0000256" key="14">
    <source>
        <dbReference type="PIRSR" id="PIRSR000382-2"/>
    </source>
</evidence>